<dbReference type="Proteomes" id="UP000664859">
    <property type="component" value="Unassembled WGS sequence"/>
</dbReference>
<gene>
    <name evidence="4" type="ORF">JKP88DRAFT_196497</name>
</gene>
<organism evidence="4 5">
    <name type="scientific">Tribonema minus</name>
    <dbReference type="NCBI Taxonomy" id="303371"/>
    <lineage>
        <taxon>Eukaryota</taxon>
        <taxon>Sar</taxon>
        <taxon>Stramenopiles</taxon>
        <taxon>Ochrophyta</taxon>
        <taxon>PX clade</taxon>
        <taxon>Xanthophyceae</taxon>
        <taxon>Tribonematales</taxon>
        <taxon>Tribonemataceae</taxon>
        <taxon>Tribonema</taxon>
    </lineage>
</organism>
<sequence>MAAAANKRLIALVREVPSTFHKALSSAPGAGTIDVALAKQQWQGYVSALRKLVDTVHVIPADDAYPDCPFIEDTVVCARGTAVLTRPGHPSRMGEVQAVGDWFKTAEEYAEGALQLQTLAELDAEATLDGGDVLYTGRHMFVGLSKRTNAAAARCLQRAFGPSLPVVPINIQDLDGVLHLKCLVTGLGPGALCVVDSPAGRQVGERMAGAVDGVAYTSVAVPDEFAANVVSIHSDTWRGALVQGNRCRDSVNLLRSAFASSASSSSSLQGAVHELDMSEFIKADGSLTCLSVILEVPAR</sequence>
<keyword evidence="2" id="KW-0378">Hydrolase</keyword>
<evidence type="ECO:0000256" key="1">
    <source>
        <dbReference type="ARBA" id="ARBA00008532"/>
    </source>
</evidence>
<dbReference type="GO" id="GO:0000052">
    <property type="term" value="P:citrulline metabolic process"/>
    <property type="evidence" value="ECO:0007669"/>
    <property type="project" value="TreeGrafter"/>
</dbReference>
<dbReference type="InterPro" id="IPR033199">
    <property type="entry name" value="DDAH-like"/>
</dbReference>
<feature type="active site" description="Proton donor" evidence="3">
    <location>
        <position position="179"/>
    </location>
</feature>
<evidence type="ECO:0000256" key="2">
    <source>
        <dbReference type="ARBA" id="ARBA00022801"/>
    </source>
</evidence>
<evidence type="ECO:0000256" key="3">
    <source>
        <dbReference type="PIRSR" id="PIRSR633199-1"/>
    </source>
</evidence>
<dbReference type="PANTHER" id="PTHR12737:SF9">
    <property type="entry name" value="DIMETHYLARGININASE"/>
    <property type="match status" value="1"/>
</dbReference>
<keyword evidence="5" id="KW-1185">Reference proteome</keyword>
<evidence type="ECO:0000313" key="5">
    <source>
        <dbReference type="Proteomes" id="UP000664859"/>
    </source>
</evidence>
<proteinExistence type="inferred from homology"/>
<dbReference type="GO" id="GO:0045429">
    <property type="term" value="P:positive regulation of nitric oxide biosynthetic process"/>
    <property type="evidence" value="ECO:0007669"/>
    <property type="project" value="TreeGrafter"/>
</dbReference>
<name>A0A835YN07_9STRA</name>
<dbReference type="GO" id="GO:0006525">
    <property type="term" value="P:arginine metabolic process"/>
    <property type="evidence" value="ECO:0007669"/>
    <property type="project" value="TreeGrafter"/>
</dbReference>
<evidence type="ECO:0000313" key="4">
    <source>
        <dbReference type="EMBL" id="KAG5177493.1"/>
    </source>
</evidence>
<dbReference type="SUPFAM" id="SSF55909">
    <property type="entry name" value="Pentein"/>
    <property type="match status" value="1"/>
</dbReference>
<dbReference type="PANTHER" id="PTHR12737">
    <property type="entry name" value="DIMETHYLARGININE DIMETHYLAMINOHYDROLASE"/>
    <property type="match status" value="1"/>
</dbReference>
<dbReference type="Gene3D" id="3.75.10.10">
    <property type="entry name" value="L-arginine/glycine Amidinotransferase, Chain A"/>
    <property type="match status" value="1"/>
</dbReference>
<comment type="caution">
    <text evidence="4">The sequence shown here is derived from an EMBL/GenBank/DDBJ whole genome shotgun (WGS) entry which is preliminary data.</text>
</comment>
<comment type="similarity">
    <text evidence="1">Belongs to the DDAH family.</text>
</comment>
<dbReference type="FunFam" id="3.75.10.10:FF:000004">
    <property type="entry name" value="N(G),N(G)-dimethylarginine dimethylaminohydrolase 1"/>
    <property type="match status" value="1"/>
</dbReference>
<dbReference type="OrthoDB" id="26679at2759"/>
<dbReference type="AlphaFoldDB" id="A0A835YN07"/>
<protein>
    <recommendedName>
        <fullName evidence="6">Dimethylargininase</fullName>
    </recommendedName>
</protein>
<dbReference type="EMBL" id="JAFCMP010000525">
    <property type="protein sequence ID" value="KAG5177493.1"/>
    <property type="molecule type" value="Genomic_DNA"/>
</dbReference>
<feature type="active site" description="Nucleophile" evidence="3">
    <location>
        <position position="289"/>
    </location>
</feature>
<dbReference type="GO" id="GO:0016403">
    <property type="term" value="F:dimethylargininase activity"/>
    <property type="evidence" value="ECO:0007669"/>
    <property type="project" value="TreeGrafter"/>
</dbReference>
<dbReference type="GO" id="GO:0016597">
    <property type="term" value="F:amino acid binding"/>
    <property type="evidence" value="ECO:0007669"/>
    <property type="project" value="TreeGrafter"/>
</dbReference>
<reference evidence="4" key="1">
    <citation type="submission" date="2021-02" db="EMBL/GenBank/DDBJ databases">
        <title>First Annotated Genome of the Yellow-green Alga Tribonema minus.</title>
        <authorList>
            <person name="Mahan K.M."/>
        </authorList>
    </citation>
    <scope>NUCLEOTIDE SEQUENCE</scope>
    <source>
        <strain evidence="4">UTEX B ZZ1240</strain>
    </source>
</reference>
<dbReference type="Pfam" id="PF19420">
    <property type="entry name" value="DDAH_eukar"/>
    <property type="match status" value="1"/>
</dbReference>
<accession>A0A835YN07</accession>
<evidence type="ECO:0008006" key="6">
    <source>
        <dbReference type="Google" id="ProtNLM"/>
    </source>
</evidence>